<dbReference type="EMBL" id="FIZY01000005">
    <property type="protein sequence ID" value="CZF79135.1"/>
    <property type="molecule type" value="Genomic_DNA"/>
</dbReference>
<organism evidence="2 3">
    <name type="scientific">Grimontia marina</name>
    <dbReference type="NCBI Taxonomy" id="646534"/>
    <lineage>
        <taxon>Bacteria</taxon>
        <taxon>Pseudomonadati</taxon>
        <taxon>Pseudomonadota</taxon>
        <taxon>Gammaproteobacteria</taxon>
        <taxon>Vibrionales</taxon>
        <taxon>Vibrionaceae</taxon>
        <taxon>Grimontia</taxon>
    </lineage>
</organism>
<accession>A0A128EY38</accession>
<gene>
    <name evidence="2" type="ORF">GMA8713_00854</name>
</gene>
<reference evidence="3" key="1">
    <citation type="submission" date="2016-02" db="EMBL/GenBank/DDBJ databases">
        <authorList>
            <person name="Rodrigo-Torres Lidia"/>
            <person name="Arahal R.David."/>
        </authorList>
    </citation>
    <scope>NUCLEOTIDE SEQUENCE [LARGE SCALE GENOMIC DNA]</scope>
    <source>
        <strain evidence="3">CECT 8713</strain>
    </source>
</reference>
<dbReference type="Pfam" id="PF01814">
    <property type="entry name" value="Hemerythrin"/>
    <property type="match status" value="1"/>
</dbReference>
<dbReference type="GO" id="GO:0005886">
    <property type="term" value="C:plasma membrane"/>
    <property type="evidence" value="ECO:0007669"/>
    <property type="project" value="TreeGrafter"/>
</dbReference>
<evidence type="ECO:0000313" key="3">
    <source>
        <dbReference type="Proteomes" id="UP000073601"/>
    </source>
</evidence>
<dbReference type="RefSeq" id="WP_062706074.1">
    <property type="nucleotide sequence ID" value="NZ_CAWRCI010000005.1"/>
</dbReference>
<keyword evidence="3" id="KW-1185">Reference proteome</keyword>
<feature type="domain" description="Hemerythrin-like" evidence="1">
    <location>
        <begin position="2"/>
        <end position="135"/>
    </location>
</feature>
<dbReference type="InterPro" id="IPR012312">
    <property type="entry name" value="Hemerythrin-like"/>
</dbReference>
<dbReference type="PANTHER" id="PTHR39966:SF1">
    <property type="entry name" value="HEMERYTHRIN-LIKE DOMAIN-CONTAINING PROTEIN"/>
    <property type="match status" value="1"/>
</dbReference>
<name>A0A128EY38_9GAMM</name>
<sequence length="178" mass="20743">MLVASIHRDHRNISRLLKLLSKKLTAIQQERPVNYSLIKDTVSYLQEYAEKYHHPKEDLIYHYYLQHYPDSEGVARLDDEHEALAGLTAEFADTVDMILMDAVIPLDLFADKLNRFVGCQKEHLDLEEKTILPVLEQTLTTEDWEYLQTQWEEEDIDPLFGEQVADRFKELSAALKGP</sequence>
<dbReference type="Proteomes" id="UP000073601">
    <property type="component" value="Unassembled WGS sequence"/>
</dbReference>
<proteinExistence type="predicted"/>
<protein>
    <submittedName>
        <fullName evidence="2">Hemerythrin HHE cation binding domain protein</fullName>
    </submittedName>
</protein>
<dbReference type="OrthoDB" id="7349010at2"/>
<dbReference type="Gene3D" id="1.20.120.520">
    <property type="entry name" value="nmb1532 protein domain like"/>
    <property type="match status" value="1"/>
</dbReference>
<evidence type="ECO:0000313" key="2">
    <source>
        <dbReference type="EMBL" id="CZF79135.1"/>
    </source>
</evidence>
<evidence type="ECO:0000259" key="1">
    <source>
        <dbReference type="Pfam" id="PF01814"/>
    </source>
</evidence>
<dbReference type="AlphaFoldDB" id="A0A128EY38"/>
<dbReference type="PANTHER" id="PTHR39966">
    <property type="entry name" value="BLL2471 PROTEIN-RELATED"/>
    <property type="match status" value="1"/>
</dbReference>